<accession>A0ABU7P5B5</accession>
<dbReference type="RefSeq" id="WP_330792902.1">
    <property type="nucleotide sequence ID" value="NZ_JAZEWV010000002.1"/>
</dbReference>
<sequence>MYRYRCGQCATTSPIVRTRVEMRHERDVHRRRVHGGHIPDGERLQRTVRHPAADRTAVVALVALVAVLFLSVLAGRIA</sequence>
<keyword evidence="3" id="KW-1185">Reference proteome</keyword>
<evidence type="ECO:0000256" key="1">
    <source>
        <dbReference type="SAM" id="Phobius"/>
    </source>
</evidence>
<protein>
    <recommendedName>
        <fullName evidence="4">C2H2-type domain-containing protein</fullName>
    </recommendedName>
</protein>
<dbReference type="EMBL" id="JAZEWV010000002">
    <property type="protein sequence ID" value="MEE4541007.1"/>
    <property type="molecule type" value="Genomic_DNA"/>
</dbReference>
<name>A0ABU7P5B5_9ACTN</name>
<evidence type="ECO:0000313" key="2">
    <source>
        <dbReference type="EMBL" id="MEE4541007.1"/>
    </source>
</evidence>
<keyword evidence="1" id="KW-0812">Transmembrane</keyword>
<organism evidence="2 3">
    <name type="scientific">Actinacidiphila polyblastidii</name>
    <dbReference type="NCBI Taxonomy" id="3110430"/>
    <lineage>
        <taxon>Bacteria</taxon>
        <taxon>Bacillati</taxon>
        <taxon>Actinomycetota</taxon>
        <taxon>Actinomycetes</taxon>
        <taxon>Kitasatosporales</taxon>
        <taxon>Streptomycetaceae</taxon>
        <taxon>Actinacidiphila</taxon>
    </lineage>
</organism>
<evidence type="ECO:0008006" key="4">
    <source>
        <dbReference type="Google" id="ProtNLM"/>
    </source>
</evidence>
<dbReference type="Proteomes" id="UP001344658">
    <property type="component" value="Unassembled WGS sequence"/>
</dbReference>
<comment type="caution">
    <text evidence="2">The sequence shown here is derived from an EMBL/GenBank/DDBJ whole genome shotgun (WGS) entry which is preliminary data.</text>
</comment>
<reference evidence="2 3" key="1">
    <citation type="submission" date="2023-12" db="EMBL/GenBank/DDBJ databases">
        <title>Streptomyces sp. V4-01.</title>
        <authorList>
            <person name="Somphong A."/>
            <person name="Phongsopitanun W."/>
        </authorList>
    </citation>
    <scope>NUCLEOTIDE SEQUENCE [LARGE SCALE GENOMIC DNA]</scope>
    <source>
        <strain evidence="2 3">V4-01</strain>
    </source>
</reference>
<evidence type="ECO:0000313" key="3">
    <source>
        <dbReference type="Proteomes" id="UP001344658"/>
    </source>
</evidence>
<feature type="transmembrane region" description="Helical" evidence="1">
    <location>
        <begin position="56"/>
        <end position="77"/>
    </location>
</feature>
<keyword evidence="1" id="KW-1133">Transmembrane helix</keyword>
<keyword evidence="1" id="KW-0472">Membrane</keyword>
<gene>
    <name evidence="2" type="ORF">V2S66_03365</name>
</gene>
<proteinExistence type="predicted"/>